<dbReference type="EMBL" id="CAJPEX010002201">
    <property type="protein sequence ID" value="CAG0920646.1"/>
    <property type="molecule type" value="Genomic_DNA"/>
</dbReference>
<feature type="compositionally biased region" description="Basic and acidic residues" evidence="1">
    <location>
        <begin position="247"/>
        <end position="259"/>
    </location>
</feature>
<protein>
    <submittedName>
        <fullName evidence="3">Uncharacterized protein</fullName>
    </submittedName>
</protein>
<feature type="transmembrane region" description="Helical" evidence="2">
    <location>
        <begin position="200"/>
        <end position="228"/>
    </location>
</feature>
<proteinExistence type="predicted"/>
<keyword evidence="2" id="KW-0812">Transmembrane</keyword>
<organism evidence="3">
    <name type="scientific">Notodromas monacha</name>
    <dbReference type="NCBI Taxonomy" id="399045"/>
    <lineage>
        <taxon>Eukaryota</taxon>
        <taxon>Metazoa</taxon>
        <taxon>Ecdysozoa</taxon>
        <taxon>Arthropoda</taxon>
        <taxon>Crustacea</taxon>
        <taxon>Oligostraca</taxon>
        <taxon>Ostracoda</taxon>
        <taxon>Podocopa</taxon>
        <taxon>Podocopida</taxon>
        <taxon>Cypridocopina</taxon>
        <taxon>Cypridoidea</taxon>
        <taxon>Cyprididae</taxon>
        <taxon>Notodromas</taxon>
    </lineage>
</organism>
<reference evidence="3" key="1">
    <citation type="submission" date="2020-11" db="EMBL/GenBank/DDBJ databases">
        <authorList>
            <person name="Tran Van P."/>
        </authorList>
    </citation>
    <scope>NUCLEOTIDE SEQUENCE</scope>
</reference>
<evidence type="ECO:0000256" key="1">
    <source>
        <dbReference type="SAM" id="MobiDB-lite"/>
    </source>
</evidence>
<evidence type="ECO:0000313" key="4">
    <source>
        <dbReference type="Proteomes" id="UP000678499"/>
    </source>
</evidence>
<accession>A0A7R9BTZ0</accession>
<keyword evidence="2" id="KW-0472">Membrane</keyword>
<dbReference type="OrthoDB" id="6362826at2759"/>
<evidence type="ECO:0000313" key="3">
    <source>
        <dbReference type="EMBL" id="CAD7280494.1"/>
    </source>
</evidence>
<keyword evidence="4" id="KW-1185">Reference proteome</keyword>
<dbReference type="EMBL" id="OA884238">
    <property type="protein sequence ID" value="CAD7280494.1"/>
    <property type="molecule type" value="Genomic_DNA"/>
</dbReference>
<sequence length="308" mass="33653">MRMGCPAKCAKAHLVAFNFFFWSPEPWLNPKPRSLVRCQSKKAQDNDGSRYQTGCYEKILAWFERDTMILIAIAVGVGGMEKLIFMGGYVSPVGNTKNPVPGCPNPPADNPIGRVYSCMYGSVYLDFYPNDKCAGAVDGVGRRAQERRRLMLRSAGCLSGPTLGRLFVRRTFDFPSEYHVQYWEISRQCKKGMPLDSFKVAVAAALPAWLGVPGVLMVAYLTVMLVLVSHGRRGGGGDGRRRRKGKEGRASAGREEGSRTLEGGSGRKGRGQGSGVAGMDLTLPRRGFSVPLWNLSGQRGRDLGKPVA</sequence>
<gene>
    <name evidence="3" type="ORF">NMOB1V02_LOCUS8153</name>
</gene>
<evidence type="ECO:0000256" key="2">
    <source>
        <dbReference type="SAM" id="Phobius"/>
    </source>
</evidence>
<keyword evidence="2" id="KW-1133">Transmembrane helix</keyword>
<feature type="compositionally biased region" description="Gly residues" evidence="1">
    <location>
        <begin position="263"/>
        <end position="276"/>
    </location>
</feature>
<feature type="region of interest" description="Disordered" evidence="1">
    <location>
        <begin position="231"/>
        <end position="282"/>
    </location>
</feature>
<dbReference type="Proteomes" id="UP000678499">
    <property type="component" value="Unassembled WGS sequence"/>
</dbReference>
<name>A0A7R9BTZ0_9CRUS</name>
<dbReference type="AlphaFoldDB" id="A0A7R9BTZ0"/>